<dbReference type="AlphaFoldDB" id="A0A163QM70"/>
<name>A0A163QM70_9CELL</name>
<dbReference type="InterPro" id="IPR023393">
    <property type="entry name" value="START-like_dom_sf"/>
</dbReference>
<dbReference type="EMBL" id="MAQA01000030">
    <property type="protein sequence ID" value="OCI30714.1"/>
    <property type="molecule type" value="Genomic_DNA"/>
</dbReference>
<reference evidence="2 4" key="2">
    <citation type="submission" date="2016-06" db="EMBL/GenBank/DDBJ databases">
        <title>Genome sequence of Oerskovia enterophila DSM 43852.</title>
        <authorList>
            <person name="Poehlein A."/>
            <person name="Jag V."/>
            <person name="Bengelsdorf F.R."/>
            <person name="Daniel R."/>
            <person name="Duerre P."/>
        </authorList>
    </citation>
    <scope>NUCLEOTIDE SEQUENCE [LARGE SCALE GENOMIC DNA]</scope>
    <source>
        <strain evidence="2 4">DSM 43852</strain>
    </source>
</reference>
<evidence type="ECO:0000313" key="4">
    <source>
        <dbReference type="Proteomes" id="UP000093412"/>
    </source>
</evidence>
<comment type="caution">
    <text evidence="1">The sequence shown here is derived from an EMBL/GenBank/DDBJ whole genome shotgun (WGS) entry which is preliminary data.</text>
</comment>
<proteinExistence type="predicted"/>
<protein>
    <recommendedName>
        <fullName evidence="5">Polyketide cyclase / dehydrase and lipid transport</fullName>
    </recommendedName>
</protein>
<dbReference type="CDD" id="cd07812">
    <property type="entry name" value="SRPBCC"/>
    <property type="match status" value="1"/>
</dbReference>
<dbReference type="Proteomes" id="UP000093412">
    <property type="component" value="Unassembled WGS sequence"/>
</dbReference>
<gene>
    <name evidence="2" type="ORF">OERS_25840</name>
    <name evidence="1" type="ORF">OJAG_31550</name>
</gene>
<dbReference type="STRING" id="43678.OJAG_31550"/>
<dbReference type="EMBL" id="LRIE01000081">
    <property type="protein sequence ID" value="KZM34323.1"/>
    <property type="molecule type" value="Genomic_DNA"/>
</dbReference>
<dbReference type="OrthoDB" id="3255669at2"/>
<accession>A0A163QM70</accession>
<dbReference type="Gene3D" id="3.30.530.20">
    <property type="match status" value="1"/>
</dbReference>
<organism evidence="1 3">
    <name type="scientific">Oerskovia enterophila</name>
    <dbReference type="NCBI Taxonomy" id="43678"/>
    <lineage>
        <taxon>Bacteria</taxon>
        <taxon>Bacillati</taxon>
        <taxon>Actinomycetota</taxon>
        <taxon>Actinomycetes</taxon>
        <taxon>Micrococcales</taxon>
        <taxon>Cellulomonadaceae</taxon>
        <taxon>Oerskovia</taxon>
    </lineage>
</organism>
<dbReference type="PATRIC" id="fig|43678.3.peg.3313"/>
<dbReference type="Proteomes" id="UP000076447">
    <property type="component" value="Unassembled WGS sequence"/>
</dbReference>
<dbReference type="RefSeq" id="WP_056654192.1">
    <property type="nucleotide sequence ID" value="NZ_LRIE01000081.1"/>
</dbReference>
<reference evidence="1 3" key="1">
    <citation type="submission" date="2016-01" db="EMBL/GenBank/DDBJ databases">
        <title>Genome sequence of Oerskovia enterophila VJag, an agar and cellulose degrading bacterium.</title>
        <authorList>
            <person name="Poehlein A."/>
            <person name="Jag V."/>
            <person name="Bengelsdorf F."/>
            <person name="Duerre P."/>
            <person name="Daniel R."/>
        </authorList>
    </citation>
    <scope>NUCLEOTIDE SEQUENCE [LARGE SCALE GENOMIC DNA]</scope>
    <source>
        <strain evidence="1 3">VJag</strain>
    </source>
</reference>
<evidence type="ECO:0000313" key="2">
    <source>
        <dbReference type="EMBL" id="OCI30714.1"/>
    </source>
</evidence>
<evidence type="ECO:0000313" key="3">
    <source>
        <dbReference type="Proteomes" id="UP000076447"/>
    </source>
</evidence>
<evidence type="ECO:0000313" key="1">
    <source>
        <dbReference type="EMBL" id="KZM34323.1"/>
    </source>
</evidence>
<sequence>MRPLVRRTVAAATVIGALLLTRRLTMTWGTRDGEPSDVLPGDEIVPQAEAVATRAVSIDAPPHEVWRWLVQLGQGRGGFYSYEWLENLVGCDIQNADRIDPQWQRLAVGDDVRLHPDLALRVAAMVPERHLVLRGAGPVEASAPPYDFSWSFVLRPAPDGGTRLIVRERYGYTRWWAGAVVEPVQPVSFVMSAGMLRGIRDRAEGRVGAASA</sequence>
<evidence type="ECO:0008006" key="5">
    <source>
        <dbReference type="Google" id="ProtNLM"/>
    </source>
</evidence>
<keyword evidence="4" id="KW-1185">Reference proteome</keyword>
<dbReference type="SUPFAM" id="SSF55961">
    <property type="entry name" value="Bet v1-like"/>
    <property type="match status" value="1"/>
</dbReference>